<reference evidence="2" key="1">
    <citation type="journal article" date="2021" name="BMC Genomics">
        <title>Chromosome-level genome assembly and manually-curated proteome of model necrotroph Parastagonospora nodorum Sn15 reveals a genome-wide trove of candidate effector homologs, and redundancy of virulence-related functions within an accessory chromosome.</title>
        <authorList>
            <person name="Bertazzoni S."/>
            <person name="Jones D.A.B."/>
            <person name="Phan H.T."/>
            <person name="Tan K.-C."/>
            <person name="Hane J.K."/>
        </authorList>
    </citation>
    <scope>NUCLEOTIDE SEQUENCE [LARGE SCALE GENOMIC DNA]</scope>
    <source>
        <strain evidence="2">SN15 / ATCC MYA-4574 / FGSC 10173)</strain>
    </source>
</reference>
<evidence type="ECO:0000313" key="2">
    <source>
        <dbReference type="Proteomes" id="UP000663193"/>
    </source>
</evidence>
<dbReference type="AlphaFoldDB" id="A0A7U2EZI0"/>
<sequence length="75" mass="7902">MEVTRRYCGARCRLDARFPPRFLSDLDGFGGECGALPVSTAIGSLASRFLGPVVDREMDLSTSHATSLLGAPASA</sequence>
<protein>
    <submittedName>
        <fullName evidence="1">Uncharacterized protein</fullName>
    </submittedName>
</protein>
<keyword evidence="2" id="KW-1185">Reference proteome</keyword>
<organism evidence="1 2">
    <name type="scientific">Phaeosphaeria nodorum (strain SN15 / ATCC MYA-4574 / FGSC 10173)</name>
    <name type="common">Glume blotch fungus</name>
    <name type="synonym">Parastagonospora nodorum</name>
    <dbReference type="NCBI Taxonomy" id="321614"/>
    <lineage>
        <taxon>Eukaryota</taxon>
        <taxon>Fungi</taxon>
        <taxon>Dikarya</taxon>
        <taxon>Ascomycota</taxon>
        <taxon>Pezizomycotina</taxon>
        <taxon>Dothideomycetes</taxon>
        <taxon>Pleosporomycetidae</taxon>
        <taxon>Pleosporales</taxon>
        <taxon>Pleosporineae</taxon>
        <taxon>Phaeosphaeriaceae</taxon>
        <taxon>Parastagonospora</taxon>
    </lineage>
</organism>
<dbReference type="KEGG" id="pno:SNOG_15631"/>
<evidence type="ECO:0000313" key="1">
    <source>
        <dbReference type="EMBL" id="QRC93860.1"/>
    </source>
</evidence>
<dbReference type="Proteomes" id="UP000663193">
    <property type="component" value="Chromosome 4"/>
</dbReference>
<dbReference type="EMBL" id="CP069026">
    <property type="protein sequence ID" value="QRC93860.1"/>
    <property type="molecule type" value="Genomic_DNA"/>
</dbReference>
<dbReference type="RefSeq" id="XP_001805775.1">
    <property type="nucleotide sequence ID" value="XM_001805723.1"/>
</dbReference>
<name>A0A7U2EZI0_PHANO</name>
<dbReference type="VEuPathDB" id="FungiDB:JI435_156310"/>
<accession>A0A7U2EZI0</accession>
<proteinExistence type="predicted"/>
<gene>
    <name evidence="1" type="ORF">JI435_156310</name>
</gene>